<dbReference type="InterPro" id="IPR050164">
    <property type="entry name" value="Peptidase_C19"/>
</dbReference>
<proteinExistence type="predicted"/>
<dbReference type="EMBL" id="VICG01000003">
    <property type="protein sequence ID" value="KAA8573564.1"/>
    <property type="molecule type" value="Genomic_DNA"/>
</dbReference>
<feature type="compositionally biased region" description="Basic and acidic residues" evidence="1">
    <location>
        <begin position="151"/>
        <end position="164"/>
    </location>
</feature>
<dbReference type="InterPro" id="IPR001394">
    <property type="entry name" value="Peptidase_C19_UCH"/>
</dbReference>
<sequence length="433" mass="46587">MATKVFKIAPSASRPLKTSVSPPPAKAPSASRPPKTSVSPPPAKAPSAPLPKTSASPPPAKSLESSPAAKTVVSAPSADSTGSSLPEKTAGSLVETPPSSVSSTPSSDVSAPSKSSSSSPATLPLKRVVKRQRTKDETSEKRKKIYIKFVDPSRSRSVVKDGETTTKGVSPKRPRPDDDDEETTAKSESPKKRRTTKKVADPSKEDLEKIRSESLRKRRSLAAAVREDSQRMASAARGGCQISSISWLTNILWKLASTPEKIAWPALSTSCLRGIGLLVLLKKEITTMLRGLEAQCKRLGWNPGPSGQGDPHDQITWMLERISEQITASSVASMQSIMQLVLSSRITCDNCHNVSVGDLQDELAFGSTDSMEYELVASVSHTGSLNSGHYICDARGPDGRWSCFNDMYHSATTLAKALRGNEPYLLFYQRKQT</sequence>
<dbReference type="GO" id="GO:0005634">
    <property type="term" value="C:nucleus"/>
    <property type="evidence" value="ECO:0007669"/>
    <property type="project" value="TreeGrafter"/>
</dbReference>
<organism evidence="3 4">
    <name type="scientific">Monilinia fructicola</name>
    <name type="common">Brown rot fungus</name>
    <name type="synonym">Ciboria fructicola</name>
    <dbReference type="NCBI Taxonomy" id="38448"/>
    <lineage>
        <taxon>Eukaryota</taxon>
        <taxon>Fungi</taxon>
        <taxon>Dikarya</taxon>
        <taxon>Ascomycota</taxon>
        <taxon>Pezizomycotina</taxon>
        <taxon>Leotiomycetes</taxon>
        <taxon>Helotiales</taxon>
        <taxon>Sclerotiniaceae</taxon>
        <taxon>Monilinia</taxon>
    </lineage>
</organism>
<feature type="domain" description="USP" evidence="2">
    <location>
        <begin position="1"/>
        <end position="431"/>
    </location>
</feature>
<dbReference type="GO" id="GO:0005829">
    <property type="term" value="C:cytosol"/>
    <property type="evidence" value="ECO:0007669"/>
    <property type="project" value="TreeGrafter"/>
</dbReference>
<feature type="compositionally biased region" description="Polar residues" evidence="1">
    <location>
        <begin position="77"/>
        <end position="86"/>
    </location>
</feature>
<evidence type="ECO:0000313" key="4">
    <source>
        <dbReference type="Proteomes" id="UP000322873"/>
    </source>
</evidence>
<feature type="compositionally biased region" description="Low complexity" evidence="1">
    <location>
        <begin position="97"/>
        <end position="126"/>
    </location>
</feature>
<dbReference type="PROSITE" id="PS50235">
    <property type="entry name" value="USP_3"/>
    <property type="match status" value="1"/>
</dbReference>
<dbReference type="SUPFAM" id="SSF54001">
    <property type="entry name" value="Cysteine proteinases"/>
    <property type="match status" value="1"/>
</dbReference>
<protein>
    <recommendedName>
        <fullName evidence="2">USP domain-containing protein</fullName>
    </recommendedName>
</protein>
<dbReference type="Gene3D" id="3.90.70.10">
    <property type="entry name" value="Cysteine proteinases"/>
    <property type="match status" value="1"/>
</dbReference>
<dbReference type="InterPro" id="IPR028889">
    <property type="entry name" value="USP"/>
</dbReference>
<dbReference type="Pfam" id="PF00443">
    <property type="entry name" value="UCH"/>
    <property type="match status" value="1"/>
</dbReference>
<comment type="caution">
    <text evidence="3">The sequence shown here is derived from an EMBL/GenBank/DDBJ whole genome shotgun (WGS) entry which is preliminary data.</text>
</comment>
<feature type="compositionally biased region" description="Low complexity" evidence="1">
    <location>
        <begin position="27"/>
        <end position="38"/>
    </location>
</feature>
<keyword evidence="4" id="KW-1185">Reference proteome</keyword>
<dbReference type="GO" id="GO:0016579">
    <property type="term" value="P:protein deubiquitination"/>
    <property type="evidence" value="ECO:0007669"/>
    <property type="project" value="InterPro"/>
</dbReference>
<dbReference type="VEuPathDB" id="FungiDB:MFRU_001g04660"/>
<dbReference type="Proteomes" id="UP000322873">
    <property type="component" value="Unassembled WGS sequence"/>
</dbReference>
<evidence type="ECO:0000313" key="3">
    <source>
        <dbReference type="EMBL" id="KAA8573564.1"/>
    </source>
</evidence>
<gene>
    <name evidence="3" type="ORF">EYC84_005148</name>
</gene>
<name>A0A5M9JVL8_MONFR</name>
<feature type="compositionally biased region" description="Basic and acidic residues" evidence="1">
    <location>
        <begin position="198"/>
        <end position="213"/>
    </location>
</feature>
<dbReference type="GO" id="GO:0004843">
    <property type="term" value="F:cysteine-type deubiquitinase activity"/>
    <property type="evidence" value="ECO:0007669"/>
    <property type="project" value="InterPro"/>
</dbReference>
<evidence type="ECO:0000256" key="1">
    <source>
        <dbReference type="SAM" id="MobiDB-lite"/>
    </source>
</evidence>
<dbReference type="PANTHER" id="PTHR24006">
    <property type="entry name" value="UBIQUITIN CARBOXYL-TERMINAL HYDROLASE"/>
    <property type="match status" value="1"/>
</dbReference>
<feature type="compositionally biased region" description="Low complexity" evidence="1">
    <location>
        <begin position="45"/>
        <end position="55"/>
    </location>
</feature>
<dbReference type="InterPro" id="IPR038765">
    <property type="entry name" value="Papain-like_cys_pep_sf"/>
</dbReference>
<accession>A0A5M9JVL8</accession>
<evidence type="ECO:0000259" key="2">
    <source>
        <dbReference type="PROSITE" id="PS50235"/>
    </source>
</evidence>
<feature type="region of interest" description="Disordered" evidence="1">
    <location>
        <begin position="1"/>
        <end position="213"/>
    </location>
</feature>
<dbReference type="AlphaFoldDB" id="A0A5M9JVL8"/>
<reference evidence="3 4" key="1">
    <citation type="submission" date="2019-06" db="EMBL/GenBank/DDBJ databases">
        <title>Genome Sequence of the Brown Rot Fungal Pathogen Monilinia fructicola.</title>
        <authorList>
            <person name="De Miccolis Angelini R.M."/>
            <person name="Landi L."/>
            <person name="Abate D."/>
            <person name="Pollastro S."/>
            <person name="Romanazzi G."/>
            <person name="Faretra F."/>
        </authorList>
    </citation>
    <scope>NUCLEOTIDE SEQUENCE [LARGE SCALE GENOMIC DNA]</scope>
    <source>
        <strain evidence="3 4">Mfrc123</strain>
    </source>
</reference>